<dbReference type="Gene3D" id="3.40.190.10">
    <property type="entry name" value="Periplasmic binding protein-like II"/>
    <property type="match status" value="1"/>
</dbReference>
<accession>A0A225NKX7</accession>
<feature type="chain" id="PRO_5013393439" evidence="5">
    <location>
        <begin position="22"/>
        <end position="412"/>
    </location>
</feature>
<dbReference type="GO" id="GO:0055085">
    <property type="term" value="P:transmembrane transport"/>
    <property type="evidence" value="ECO:0007669"/>
    <property type="project" value="InterPro"/>
</dbReference>
<keyword evidence="7" id="KW-1185">Reference proteome</keyword>
<comment type="subcellular location">
    <subcellularLocation>
        <location evidence="1">Periplasm</location>
    </subcellularLocation>
</comment>
<dbReference type="Pfam" id="PF13416">
    <property type="entry name" value="SBP_bac_8"/>
    <property type="match status" value="1"/>
</dbReference>
<dbReference type="CDD" id="cd13585">
    <property type="entry name" value="PBP2_TMBP_like"/>
    <property type="match status" value="1"/>
</dbReference>
<dbReference type="RefSeq" id="WP_198963237.1">
    <property type="nucleotide sequence ID" value="NZ_AQQR01000003.1"/>
</dbReference>
<dbReference type="PROSITE" id="PS01037">
    <property type="entry name" value="SBP_BACTERIAL_1"/>
    <property type="match status" value="1"/>
</dbReference>
<dbReference type="GO" id="GO:0042597">
    <property type="term" value="C:periplasmic space"/>
    <property type="evidence" value="ECO:0007669"/>
    <property type="project" value="UniProtKB-SubCell"/>
</dbReference>
<evidence type="ECO:0000256" key="1">
    <source>
        <dbReference type="ARBA" id="ARBA00004418"/>
    </source>
</evidence>
<organism evidence="6 7">
    <name type="scientific">Marinibacterium profundimaris</name>
    <dbReference type="NCBI Taxonomy" id="1679460"/>
    <lineage>
        <taxon>Bacteria</taxon>
        <taxon>Pseudomonadati</taxon>
        <taxon>Pseudomonadota</taxon>
        <taxon>Alphaproteobacteria</taxon>
        <taxon>Rhodobacterales</taxon>
        <taxon>Paracoccaceae</taxon>
        <taxon>Marinibacterium</taxon>
    </lineage>
</organism>
<dbReference type="InterPro" id="IPR006061">
    <property type="entry name" value="SBP_1_CS"/>
</dbReference>
<dbReference type="InterPro" id="IPR050490">
    <property type="entry name" value="Bact_solute-bd_prot1"/>
</dbReference>
<keyword evidence="3" id="KW-0813">Transport</keyword>
<sequence>MKAVSLISLAALSVATTAASAEEVSIWVRTSTAPILEELASRYNESHDDTIDVVPVVAEQMVPKLGAALAGGAAPAAVAMDLIYMPTFAAAGMLEDMTGFIDSLPYADALSPSHIRLGTYEGKKYGVPLTPDASVIVYNTDMLAEAGVDPASLETLEGIKDAAIEISALGDDTYGFMYVGNSGSWMVYDFMPHIWAAGDDILSEDGRTQTVDTPAMRETLQLYADMWAAGATHPTTRSGNGNAAVEAFASGQVGILMSGSYIVNLLTANYPDVAFNIAPIPGPDGGRATFAGGDDVTMVKGISDEKKALVEDFITFYLQPEQQVLITEMSGMPSRTDIADVAYADFDERNLIAYDVLKSGRTPYTYANDELFVSLTGPWLEMLETGIFDGDVDGAIETASDRFEQILKRTNP</sequence>
<gene>
    <name evidence="6" type="ORF">ATO3_09655</name>
</gene>
<evidence type="ECO:0000256" key="5">
    <source>
        <dbReference type="SAM" id="SignalP"/>
    </source>
</evidence>
<dbReference type="Proteomes" id="UP000215377">
    <property type="component" value="Unassembled WGS sequence"/>
</dbReference>
<name>A0A225NKX7_9RHOB</name>
<reference evidence="6 7" key="1">
    <citation type="submission" date="2013-04" db="EMBL/GenBank/DDBJ databases">
        <title>Oceanicola sp. 22II1-22F33 Genome Sequencing.</title>
        <authorList>
            <person name="Lai Q."/>
            <person name="Li G."/>
            <person name="Shao Z."/>
        </authorList>
    </citation>
    <scope>NUCLEOTIDE SEQUENCE [LARGE SCALE GENOMIC DNA]</scope>
    <source>
        <strain evidence="6 7">22II1-22F33</strain>
    </source>
</reference>
<evidence type="ECO:0000256" key="3">
    <source>
        <dbReference type="ARBA" id="ARBA00022448"/>
    </source>
</evidence>
<protein>
    <submittedName>
        <fullName evidence="6">ABC transporter substrate-binding protein</fullName>
    </submittedName>
</protein>
<evidence type="ECO:0000256" key="4">
    <source>
        <dbReference type="ARBA" id="ARBA00022729"/>
    </source>
</evidence>
<evidence type="ECO:0000256" key="2">
    <source>
        <dbReference type="ARBA" id="ARBA00008520"/>
    </source>
</evidence>
<dbReference type="SUPFAM" id="SSF53850">
    <property type="entry name" value="Periplasmic binding protein-like II"/>
    <property type="match status" value="1"/>
</dbReference>
<dbReference type="EMBL" id="AQQR01000003">
    <property type="protein sequence ID" value="OWU74845.1"/>
    <property type="molecule type" value="Genomic_DNA"/>
</dbReference>
<comment type="similarity">
    <text evidence="2">Belongs to the bacterial solute-binding protein 1 family.</text>
</comment>
<dbReference type="PANTHER" id="PTHR43649:SF12">
    <property type="entry name" value="DIACETYLCHITOBIOSE BINDING PROTEIN DASA"/>
    <property type="match status" value="1"/>
</dbReference>
<dbReference type="InterPro" id="IPR006059">
    <property type="entry name" value="SBP"/>
</dbReference>
<evidence type="ECO:0000313" key="7">
    <source>
        <dbReference type="Proteomes" id="UP000215377"/>
    </source>
</evidence>
<evidence type="ECO:0000313" key="6">
    <source>
        <dbReference type="EMBL" id="OWU74845.1"/>
    </source>
</evidence>
<keyword evidence="4 5" id="KW-0732">Signal</keyword>
<feature type="signal peptide" evidence="5">
    <location>
        <begin position="1"/>
        <end position="21"/>
    </location>
</feature>
<dbReference type="PANTHER" id="PTHR43649">
    <property type="entry name" value="ARABINOSE-BINDING PROTEIN-RELATED"/>
    <property type="match status" value="1"/>
</dbReference>
<dbReference type="AlphaFoldDB" id="A0A225NKX7"/>
<proteinExistence type="inferred from homology"/>
<comment type="caution">
    <text evidence="6">The sequence shown here is derived from an EMBL/GenBank/DDBJ whole genome shotgun (WGS) entry which is preliminary data.</text>
</comment>